<dbReference type="InterPro" id="IPR050232">
    <property type="entry name" value="FBL13/AtMIF1-like"/>
</dbReference>
<dbReference type="Gene3D" id="3.80.10.10">
    <property type="entry name" value="Ribonuclease Inhibitor"/>
    <property type="match status" value="2"/>
</dbReference>
<evidence type="ECO:0000313" key="5">
    <source>
        <dbReference type="Proteomes" id="UP000467841"/>
    </source>
</evidence>
<dbReference type="InterPro" id="IPR055411">
    <property type="entry name" value="LRR_FXL15/At3g58940/PEG3-like"/>
</dbReference>
<dbReference type="PANTHER" id="PTHR31900:SF28">
    <property type="entry name" value="FBD DOMAIN-CONTAINING PROTEIN"/>
    <property type="match status" value="1"/>
</dbReference>
<evidence type="ECO:0000313" key="4">
    <source>
        <dbReference type="EMBL" id="CAA7062551.1"/>
    </source>
</evidence>
<comment type="caution">
    <text evidence="4">The sequence shown here is derived from an EMBL/GenBank/DDBJ whole genome shotgun (WGS) entry which is preliminary data.</text>
</comment>
<evidence type="ECO:0000259" key="2">
    <source>
        <dbReference type="Pfam" id="PF08387"/>
    </source>
</evidence>
<keyword evidence="5" id="KW-1185">Reference proteome</keyword>
<dbReference type="SUPFAM" id="SSF81383">
    <property type="entry name" value="F-box domain"/>
    <property type="match status" value="1"/>
</dbReference>
<dbReference type="Pfam" id="PF00646">
    <property type="entry name" value="F-box"/>
    <property type="match status" value="1"/>
</dbReference>
<proteinExistence type="predicted"/>
<dbReference type="PANTHER" id="PTHR31900">
    <property type="entry name" value="F-BOX/RNI SUPERFAMILY PROTEIN-RELATED"/>
    <property type="match status" value="1"/>
</dbReference>
<gene>
    <name evidence="4" type="ORF">MERR_LOCUS49787</name>
</gene>
<feature type="domain" description="F-box/LRR-repeat protein 15/At3g58940/PEG3-like LRR" evidence="3">
    <location>
        <begin position="91"/>
        <end position="246"/>
    </location>
</feature>
<dbReference type="InterPro" id="IPR006566">
    <property type="entry name" value="FBD"/>
</dbReference>
<reference evidence="4" key="1">
    <citation type="submission" date="2020-01" db="EMBL/GenBank/DDBJ databases">
        <authorList>
            <person name="Mishra B."/>
        </authorList>
    </citation>
    <scope>NUCLEOTIDE SEQUENCE [LARGE SCALE GENOMIC DNA]</scope>
</reference>
<dbReference type="InterPro" id="IPR036047">
    <property type="entry name" value="F-box-like_dom_sf"/>
</dbReference>
<organism evidence="4 5">
    <name type="scientific">Microthlaspi erraticum</name>
    <dbReference type="NCBI Taxonomy" id="1685480"/>
    <lineage>
        <taxon>Eukaryota</taxon>
        <taxon>Viridiplantae</taxon>
        <taxon>Streptophyta</taxon>
        <taxon>Embryophyta</taxon>
        <taxon>Tracheophyta</taxon>
        <taxon>Spermatophyta</taxon>
        <taxon>Magnoliopsida</taxon>
        <taxon>eudicotyledons</taxon>
        <taxon>Gunneridae</taxon>
        <taxon>Pentapetalae</taxon>
        <taxon>rosids</taxon>
        <taxon>malvids</taxon>
        <taxon>Brassicales</taxon>
        <taxon>Brassicaceae</taxon>
        <taxon>Coluteocarpeae</taxon>
        <taxon>Microthlaspi</taxon>
    </lineage>
</organism>
<feature type="domain" description="FBD" evidence="2">
    <location>
        <begin position="343"/>
        <end position="387"/>
    </location>
</feature>
<dbReference type="Pfam" id="PF08387">
    <property type="entry name" value="FBD"/>
    <property type="match status" value="1"/>
</dbReference>
<dbReference type="EMBL" id="CACVBM020001940">
    <property type="protein sequence ID" value="CAA7062551.1"/>
    <property type="molecule type" value="Genomic_DNA"/>
</dbReference>
<dbReference type="OrthoDB" id="1112304at2759"/>
<sequence length="389" mass="44676">MDRFSGLCDELLVKILSSLSTKVAVSTSVLSKRWEFLWMWLPKLDYMTDFRDPNPALGGFISKNLPLHRAQVIESLRLKSCCISFPPEDVKLWIGIAVSRCLRELSILYLSFNVETHLSLPSSLFTCKSLATLRLKGMILVDVPRTVSLPSLKTLHLGEVKFSNEASLRLLLSYSPVLEDLVIEIDGDDHVKSLVVIVPSLQRLTLKIGLGSSSDGYVIVTPSLKYFKVEDDRESYSYLIERMPKLEEAYIDVLQDLEKLLEAVTCVKRLSLRRLLYSRDETVYRAGVVFNQLEHLKLGLCNDYWSMLLVRLLKDSPKLRVLSLYVHDPCFEGYERIRWDDKQSSVPKCLLKSLETFEFKGYMGRPEERDFLGFLFRNARCLKSTSILR</sequence>
<evidence type="ECO:0000259" key="1">
    <source>
        <dbReference type="Pfam" id="PF00646"/>
    </source>
</evidence>
<dbReference type="Pfam" id="PF24758">
    <property type="entry name" value="LRR_At5g56370"/>
    <property type="match status" value="1"/>
</dbReference>
<evidence type="ECO:0000259" key="3">
    <source>
        <dbReference type="Pfam" id="PF24758"/>
    </source>
</evidence>
<name>A0A6D2L9G7_9BRAS</name>
<accession>A0A6D2L9G7</accession>
<dbReference type="Proteomes" id="UP000467841">
    <property type="component" value="Unassembled WGS sequence"/>
</dbReference>
<dbReference type="InterPro" id="IPR032675">
    <property type="entry name" value="LRR_dom_sf"/>
</dbReference>
<dbReference type="InterPro" id="IPR001810">
    <property type="entry name" value="F-box_dom"/>
</dbReference>
<feature type="domain" description="F-box" evidence="1">
    <location>
        <begin position="4"/>
        <end position="43"/>
    </location>
</feature>
<protein>
    <submittedName>
        <fullName evidence="4">Uncharacterized protein</fullName>
    </submittedName>
</protein>
<dbReference type="SUPFAM" id="SSF52047">
    <property type="entry name" value="RNI-like"/>
    <property type="match status" value="1"/>
</dbReference>
<dbReference type="AlphaFoldDB" id="A0A6D2L9G7"/>